<keyword evidence="3" id="KW-1185">Reference proteome</keyword>
<dbReference type="InterPro" id="IPR036291">
    <property type="entry name" value="NAD(P)-bd_dom_sf"/>
</dbReference>
<sequence length="406" mass="43596">MGNGSRPRGAAHALAEGGPQARGSPRRAGDGREGQRGHGTVGQPEGGYCRPPHAMGSSSHMEGCGREMLCLSLEDVVACGGADVVRASEDVRRGFELLLRGRVVQPTKTSMRSPRPVPEPEVGCINFMPSLLLADGEEILGCKSMGAMPANVALGLPRATGLITLFDAHTKLPRCIMDAQVISATRTGAVSLLAAQKLVPPDTQEVGLIGAGVNMRTQLLGLQQAVPGLRRARVYSEGASKDCFAEEMSRRTHLDIRPVASAEEAVRDCSFVVTCVSRDDQPVVRERWIGQSGVTVFSIGGFEVEASLLTRMDRVIADRWVDVKSRNVQTHAFAVAGGLIPESRVEDLGPILAGERSGRTSRHESIFFSPVGLAFEDILVADRVFREALQRGVGQRVQLWSSSKWI</sequence>
<dbReference type="EMBL" id="CP043494">
    <property type="protein sequence ID" value="WNG48438.1"/>
    <property type="molecule type" value="Genomic_DNA"/>
</dbReference>
<feature type="region of interest" description="Disordered" evidence="1">
    <location>
        <begin position="1"/>
        <end position="61"/>
    </location>
</feature>
<reference evidence="2 3" key="1">
    <citation type="submission" date="2019-08" db="EMBL/GenBank/DDBJ databases">
        <title>Archangium and Cystobacter genomes.</title>
        <authorList>
            <person name="Chen I.-C.K."/>
            <person name="Wielgoss S."/>
        </authorList>
    </citation>
    <scope>NUCLEOTIDE SEQUENCE [LARGE SCALE GENOMIC DNA]</scope>
    <source>
        <strain evidence="2 3">Cbm 6</strain>
    </source>
</reference>
<gene>
    <name evidence="2" type="ORF">F0U60_33170</name>
</gene>
<name>A0ABY9WZ73_9BACT</name>
<evidence type="ECO:0000256" key="1">
    <source>
        <dbReference type="SAM" id="MobiDB-lite"/>
    </source>
</evidence>
<dbReference type="PANTHER" id="PTHR13812">
    <property type="entry name" value="KETIMINE REDUCTASE MU-CRYSTALLIN"/>
    <property type="match status" value="1"/>
</dbReference>
<accession>A0ABY9WZ73</accession>
<dbReference type="InterPro" id="IPR023401">
    <property type="entry name" value="ODC_N"/>
</dbReference>
<evidence type="ECO:0000313" key="2">
    <source>
        <dbReference type="EMBL" id="WNG48438.1"/>
    </source>
</evidence>
<organism evidence="2 3">
    <name type="scientific">Archangium minus</name>
    <dbReference type="NCBI Taxonomy" id="83450"/>
    <lineage>
        <taxon>Bacteria</taxon>
        <taxon>Pseudomonadati</taxon>
        <taxon>Myxococcota</taxon>
        <taxon>Myxococcia</taxon>
        <taxon>Myxococcales</taxon>
        <taxon>Cystobacterineae</taxon>
        <taxon>Archangiaceae</taxon>
        <taxon>Archangium</taxon>
    </lineage>
</organism>
<dbReference type="Gene3D" id="3.40.50.720">
    <property type="entry name" value="NAD(P)-binding Rossmann-like Domain"/>
    <property type="match status" value="1"/>
</dbReference>
<feature type="compositionally biased region" description="Basic and acidic residues" evidence="1">
    <location>
        <begin position="27"/>
        <end position="36"/>
    </location>
</feature>
<dbReference type="PANTHER" id="PTHR13812:SF19">
    <property type="entry name" value="KETIMINE REDUCTASE MU-CRYSTALLIN"/>
    <property type="match status" value="1"/>
</dbReference>
<evidence type="ECO:0000313" key="3">
    <source>
        <dbReference type="Proteomes" id="UP001611383"/>
    </source>
</evidence>
<dbReference type="Pfam" id="PF02423">
    <property type="entry name" value="OCD_Mu_crystall"/>
    <property type="match status" value="1"/>
</dbReference>
<dbReference type="SUPFAM" id="SSF51735">
    <property type="entry name" value="NAD(P)-binding Rossmann-fold domains"/>
    <property type="match status" value="1"/>
</dbReference>
<dbReference type="InterPro" id="IPR003462">
    <property type="entry name" value="ODC_Mu_crystall"/>
</dbReference>
<proteinExistence type="predicted"/>
<dbReference type="Proteomes" id="UP001611383">
    <property type="component" value="Chromosome"/>
</dbReference>
<protein>
    <submittedName>
        <fullName evidence="2">Ornithine cyclodeaminase family protein</fullName>
    </submittedName>
</protein>
<dbReference type="Gene3D" id="3.30.1780.10">
    <property type="entry name" value="ornithine cyclodeaminase, domain 1"/>
    <property type="match status" value="1"/>
</dbReference>